<sequence>MELLHVILDDLVDLAILIFEFIGVGVIIWSGLKGFWDYLHRDPLTRLKLAKGMAMGLEF</sequence>
<evidence type="ECO:0000256" key="1">
    <source>
        <dbReference type="SAM" id="Phobius"/>
    </source>
</evidence>
<feature type="non-terminal residue" evidence="2">
    <location>
        <position position="59"/>
    </location>
</feature>
<evidence type="ECO:0000313" key="2">
    <source>
        <dbReference type="EMBL" id="EJW94272.1"/>
    </source>
</evidence>
<keyword evidence="1" id="KW-0472">Membrane</keyword>
<accession>J9FXJ3</accession>
<feature type="transmembrane region" description="Helical" evidence="1">
    <location>
        <begin position="12"/>
        <end position="32"/>
    </location>
</feature>
<dbReference type="AlphaFoldDB" id="J9FXJ3"/>
<name>J9FXJ3_9ZZZZ</name>
<dbReference type="EMBL" id="AMCI01006463">
    <property type="protein sequence ID" value="EJW94272.1"/>
    <property type="molecule type" value="Genomic_DNA"/>
</dbReference>
<protein>
    <submittedName>
        <fullName evidence="2">Uncharacterized protein</fullName>
    </submittedName>
</protein>
<organism evidence="2">
    <name type="scientific">gut metagenome</name>
    <dbReference type="NCBI Taxonomy" id="749906"/>
    <lineage>
        <taxon>unclassified sequences</taxon>
        <taxon>metagenomes</taxon>
        <taxon>organismal metagenomes</taxon>
    </lineage>
</organism>
<reference evidence="2" key="1">
    <citation type="journal article" date="2012" name="PLoS ONE">
        <title>Gene sets for utilization of primary and secondary nutrition supplies in the distal gut of endangered iberian lynx.</title>
        <authorList>
            <person name="Alcaide M."/>
            <person name="Messina E."/>
            <person name="Richter M."/>
            <person name="Bargiela R."/>
            <person name="Peplies J."/>
            <person name="Huws S.A."/>
            <person name="Newbold C.J."/>
            <person name="Golyshin P.N."/>
            <person name="Simon M.A."/>
            <person name="Lopez G."/>
            <person name="Yakimov M.M."/>
            <person name="Ferrer M."/>
        </authorList>
    </citation>
    <scope>NUCLEOTIDE SEQUENCE</scope>
</reference>
<proteinExistence type="predicted"/>
<keyword evidence="1" id="KW-0812">Transmembrane</keyword>
<gene>
    <name evidence="2" type="ORF">EVA_17620</name>
</gene>
<comment type="caution">
    <text evidence="2">The sequence shown here is derived from an EMBL/GenBank/DDBJ whole genome shotgun (WGS) entry which is preliminary data.</text>
</comment>
<keyword evidence="1" id="KW-1133">Transmembrane helix</keyword>